<dbReference type="Gene3D" id="3.40.1350.10">
    <property type="match status" value="1"/>
</dbReference>
<sequence length="156" mass="16773">MGVATTYSALAGYCCPPAAAAAACNNNEAFGLVTTVSTKEVGDDAEAVALEHLLAHGLVLVRRNYRVARGPRARGGEIDLIMRERDGTLVFVEVRKRRSSDFGGAAGSVTFAKQRSIVFAAQQFLRHFSTLPPCRFDVVSIEAGRVQWLRAAFDAA</sequence>
<dbReference type="SUPFAM" id="SSF52980">
    <property type="entry name" value="Restriction endonuclease-like"/>
    <property type="match status" value="1"/>
</dbReference>
<reference evidence="4 5" key="2">
    <citation type="submission" date="2018-12" db="EMBL/GenBank/DDBJ databases">
        <title>Rhizobacter gummiphilus sp. nov., a rubber-degrading bacterium isolated from the soil of a botanical garden in Japan.</title>
        <authorList>
            <person name="Shunsuke S.S."/>
        </authorList>
    </citation>
    <scope>NUCLEOTIDE SEQUENCE [LARGE SCALE GENOMIC DNA]</scope>
    <source>
        <strain evidence="4 5">S-16</strain>
    </source>
</reference>
<dbReference type="PANTHER" id="PTHR34039:SF1">
    <property type="entry name" value="UPF0102 PROTEIN YRAN"/>
    <property type="match status" value="1"/>
</dbReference>
<gene>
    <name evidence="4" type="ORF">DZC73_13230</name>
</gene>
<dbReference type="Proteomes" id="UP000267464">
    <property type="component" value="Unassembled WGS sequence"/>
</dbReference>
<dbReference type="InterPro" id="IPR003509">
    <property type="entry name" value="UPF0102_YraN-like"/>
</dbReference>
<feature type="chain" id="PRO_5018273158" description="UPF0102 protein DZC73_13230" evidence="3">
    <location>
        <begin position="21"/>
        <end position="156"/>
    </location>
</feature>
<name>A0A3N7HQY8_9BURK</name>
<dbReference type="Pfam" id="PF02021">
    <property type="entry name" value="UPF0102"/>
    <property type="match status" value="1"/>
</dbReference>
<organism evidence="4 5">
    <name type="scientific">Piscinibacter terrae</name>
    <dbReference type="NCBI Taxonomy" id="2496871"/>
    <lineage>
        <taxon>Bacteria</taxon>
        <taxon>Pseudomonadati</taxon>
        <taxon>Pseudomonadota</taxon>
        <taxon>Betaproteobacteria</taxon>
        <taxon>Burkholderiales</taxon>
        <taxon>Sphaerotilaceae</taxon>
        <taxon>Piscinibacter</taxon>
    </lineage>
</organism>
<keyword evidence="5" id="KW-1185">Reference proteome</keyword>
<evidence type="ECO:0000256" key="2">
    <source>
        <dbReference type="HAMAP-Rule" id="MF_00048"/>
    </source>
</evidence>
<dbReference type="GO" id="GO:0003676">
    <property type="term" value="F:nucleic acid binding"/>
    <property type="evidence" value="ECO:0007669"/>
    <property type="project" value="InterPro"/>
</dbReference>
<comment type="similarity">
    <text evidence="1 2">Belongs to the UPF0102 family.</text>
</comment>
<dbReference type="NCBIfam" id="NF009150">
    <property type="entry name" value="PRK12497.1-3"/>
    <property type="match status" value="1"/>
</dbReference>
<proteinExistence type="inferred from homology"/>
<dbReference type="EMBL" id="QUSW01000003">
    <property type="protein sequence ID" value="RQP24614.1"/>
    <property type="molecule type" value="Genomic_DNA"/>
</dbReference>
<dbReference type="AlphaFoldDB" id="A0A3N7HQY8"/>
<keyword evidence="3" id="KW-0732">Signal</keyword>
<evidence type="ECO:0000256" key="1">
    <source>
        <dbReference type="ARBA" id="ARBA00006738"/>
    </source>
</evidence>
<dbReference type="PANTHER" id="PTHR34039">
    <property type="entry name" value="UPF0102 PROTEIN YRAN"/>
    <property type="match status" value="1"/>
</dbReference>
<protein>
    <recommendedName>
        <fullName evidence="2">UPF0102 protein DZC73_13230</fullName>
    </recommendedName>
</protein>
<accession>A0A3N7HQY8</accession>
<dbReference type="NCBIfam" id="TIGR00252">
    <property type="entry name" value="YraN family protein"/>
    <property type="match status" value="1"/>
</dbReference>
<evidence type="ECO:0000256" key="3">
    <source>
        <dbReference type="SAM" id="SignalP"/>
    </source>
</evidence>
<dbReference type="InterPro" id="IPR011335">
    <property type="entry name" value="Restrct_endonuc-II-like"/>
</dbReference>
<evidence type="ECO:0000313" key="4">
    <source>
        <dbReference type="EMBL" id="RQP24614.1"/>
    </source>
</evidence>
<dbReference type="OrthoDB" id="9794876at2"/>
<evidence type="ECO:0000313" key="5">
    <source>
        <dbReference type="Proteomes" id="UP000267464"/>
    </source>
</evidence>
<comment type="caution">
    <text evidence="4">The sequence shown here is derived from an EMBL/GenBank/DDBJ whole genome shotgun (WGS) entry which is preliminary data.</text>
</comment>
<reference evidence="4 5" key="1">
    <citation type="submission" date="2018-08" db="EMBL/GenBank/DDBJ databases">
        <authorList>
            <person name="Khan S.A."/>
            <person name="Jeon C.O."/>
            <person name="Chun B.H."/>
            <person name="Jeong S.E."/>
        </authorList>
    </citation>
    <scope>NUCLEOTIDE SEQUENCE [LARGE SCALE GENOMIC DNA]</scope>
    <source>
        <strain evidence="4 5">S-16</strain>
    </source>
</reference>
<dbReference type="HAMAP" id="MF_00048">
    <property type="entry name" value="UPF0102"/>
    <property type="match status" value="1"/>
</dbReference>
<feature type="signal peptide" evidence="3">
    <location>
        <begin position="1"/>
        <end position="20"/>
    </location>
</feature>
<dbReference type="InterPro" id="IPR011856">
    <property type="entry name" value="tRNA_endonuc-like_dom_sf"/>
</dbReference>